<sequence length="70" mass="7458">MELTTTLIILGVCAAGFAFSAWRTSRPSDPIKGPRLIPWTSLAILFGMGALLMLVHVANIAGIETGQGRF</sequence>
<keyword evidence="1" id="KW-1133">Transmembrane helix</keyword>
<name>A0A4S2HDC0_9PROT</name>
<dbReference type="EMBL" id="SRXV01000001">
    <property type="protein sequence ID" value="TGY94045.1"/>
    <property type="molecule type" value="Genomic_DNA"/>
</dbReference>
<evidence type="ECO:0000313" key="2">
    <source>
        <dbReference type="EMBL" id="TGY94045.1"/>
    </source>
</evidence>
<protein>
    <submittedName>
        <fullName evidence="2">Uncharacterized protein</fullName>
    </submittedName>
</protein>
<evidence type="ECO:0000313" key="3">
    <source>
        <dbReference type="Proteomes" id="UP000305451"/>
    </source>
</evidence>
<accession>A0A4S2HDC0</accession>
<reference evidence="2 3" key="1">
    <citation type="journal article" date="2013" name="Int. J. Syst. Evol. Microbiol.">
        <title>Marinicauda pacifica gen. nov., sp. nov., a prosthecate alphaproteobacterium of the family Hyphomonadaceae isolated from deep seawater.</title>
        <authorList>
            <person name="Zhang X.Y."/>
            <person name="Li G.W."/>
            <person name="Wang C.S."/>
            <person name="Zhang Y.J."/>
            <person name="Xu X.W."/>
            <person name="Li H."/>
            <person name="Liu A."/>
            <person name="Liu C."/>
            <person name="Xie B.B."/>
            <person name="Qin Q.L."/>
            <person name="Xu Z."/>
            <person name="Chen X.L."/>
            <person name="Zhou B.C."/>
            <person name="Zhang Y.Z."/>
        </authorList>
    </citation>
    <scope>NUCLEOTIDE SEQUENCE [LARGE SCALE GENOMIC DNA]</scope>
    <source>
        <strain evidence="2 3">P-1 km-3</strain>
    </source>
</reference>
<gene>
    <name evidence="2" type="ORF">E5162_01785</name>
</gene>
<feature type="transmembrane region" description="Helical" evidence="1">
    <location>
        <begin position="36"/>
        <end position="61"/>
    </location>
</feature>
<dbReference type="Proteomes" id="UP000305451">
    <property type="component" value="Unassembled WGS sequence"/>
</dbReference>
<evidence type="ECO:0000256" key="1">
    <source>
        <dbReference type="SAM" id="Phobius"/>
    </source>
</evidence>
<dbReference type="AlphaFoldDB" id="A0A4S2HDC0"/>
<dbReference type="OrthoDB" id="7631220at2"/>
<proteinExistence type="predicted"/>
<keyword evidence="1" id="KW-0812">Transmembrane</keyword>
<organism evidence="2 3">
    <name type="scientific">Marinicauda pacifica</name>
    <dbReference type="NCBI Taxonomy" id="1133559"/>
    <lineage>
        <taxon>Bacteria</taxon>
        <taxon>Pseudomonadati</taxon>
        <taxon>Pseudomonadota</taxon>
        <taxon>Alphaproteobacteria</taxon>
        <taxon>Maricaulales</taxon>
        <taxon>Maricaulaceae</taxon>
        <taxon>Marinicauda</taxon>
    </lineage>
</organism>
<dbReference type="RefSeq" id="WP_135943240.1">
    <property type="nucleotide sequence ID" value="NZ_BMEI01000001.1"/>
</dbReference>
<comment type="caution">
    <text evidence="2">The sequence shown here is derived from an EMBL/GenBank/DDBJ whole genome shotgun (WGS) entry which is preliminary data.</text>
</comment>
<keyword evidence="1" id="KW-0472">Membrane</keyword>
<keyword evidence="3" id="KW-1185">Reference proteome</keyword>